<dbReference type="InterPro" id="IPR036388">
    <property type="entry name" value="WH-like_DNA-bd_sf"/>
</dbReference>
<evidence type="ECO:0000256" key="1">
    <source>
        <dbReference type="ARBA" id="ARBA00004496"/>
    </source>
</evidence>
<dbReference type="GO" id="GO:0003723">
    <property type="term" value="F:RNA binding"/>
    <property type="evidence" value="ECO:0007669"/>
    <property type="project" value="TreeGrafter"/>
</dbReference>
<comment type="caution">
    <text evidence="8">The sequence shown here is derived from an EMBL/GenBank/DDBJ whole genome shotgun (WGS) entry which is preliminary data.</text>
</comment>
<evidence type="ECO:0000313" key="8">
    <source>
        <dbReference type="EMBL" id="GAA0176462.1"/>
    </source>
</evidence>
<dbReference type="Proteomes" id="UP001454036">
    <property type="component" value="Unassembled WGS sequence"/>
</dbReference>
<dbReference type="Gene3D" id="1.10.10.10">
    <property type="entry name" value="Winged helix-like DNA-binding domain superfamily/Winged helix DNA-binding domain"/>
    <property type="match status" value="1"/>
</dbReference>
<keyword evidence="3" id="KW-0963">Cytoplasm</keyword>
<dbReference type="PANTHER" id="PTHR12146:SF27">
    <property type="entry name" value="SMALL RIBOSOMAL SUBUNIT PROTEIN ES10X"/>
    <property type="match status" value="1"/>
</dbReference>
<evidence type="ECO:0000256" key="4">
    <source>
        <dbReference type="ARBA" id="ARBA00022980"/>
    </source>
</evidence>
<gene>
    <name evidence="8" type="ORF">LIER_29450</name>
</gene>
<dbReference type="Pfam" id="PF03501">
    <property type="entry name" value="S10_plectin"/>
    <property type="match status" value="1"/>
</dbReference>
<feature type="compositionally biased region" description="Gly residues" evidence="6">
    <location>
        <begin position="195"/>
        <end position="213"/>
    </location>
</feature>
<dbReference type="InterPro" id="IPR005326">
    <property type="entry name" value="Plectin_eS10_N"/>
</dbReference>
<comment type="similarity">
    <text evidence="2">Belongs to the eukaryotic ribosomal protein eS10 family.</text>
</comment>
<evidence type="ECO:0000259" key="7">
    <source>
        <dbReference type="Pfam" id="PF03501"/>
    </source>
</evidence>
<dbReference type="AlphaFoldDB" id="A0AAV3RPF1"/>
<evidence type="ECO:0000256" key="6">
    <source>
        <dbReference type="SAM" id="MobiDB-lite"/>
    </source>
</evidence>
<evidence type="ECO:0000256" key="3">
    <source>
        <dbReference type="ARBA" id="ARBA00022490"/>
    </source>
</evidence>
<sequence>MVHEMIRYGAPVGLAGLKTPVVVLASMDDGNYYCHLVVEVEIISENNRREISKYVFQEGVCYAKKDYNLAKHPEIDVPNLQVIKLMQSFKSKEYVRETFAWMYYYWFLTNDGIEFLRTYLNLPSEIVPATLKKSAKPLGRPFGSGPPGDRPRGPPRFDGDRPRFGDREGYRRGGAPGGESGGDKGGAPADYKPSFGGGPGGRPSFGRGAGGYGAPPSSSS</sequence>
<keyword evidence="5" id="KW-0687">Ribonucleoprotein</keyword>
<protein>
    <submittedName>
        <fullName evidence="8">Ribosomal protein</fullName>
    </submittedName>
</protein>
<feature type="domain" description="Plectin/eS10 N-terminal" evidence="7">
    <location>
        <begin position="43"/>
        <end position="134"/>
    </location>
</feature>
<dbReference type="EMBL" id="BAABME010010153">
    <property type="protein sequence ID" value="GAA0176462.1"/>
    <property type="molecule type" value="Genomic_DNA"/>
</dbReference>
<evidence type="ECO:0000256" key="2">
    <source>
        <dbReference type="ARBA" id="ARBA00007278"/>
    </source>
</evidence>
<dbReference type="GO" id="GO:0003735">
    <property type="term" value="F:structural constituent of ribosome"/>
    <property type="evidence" value="ECO:0007669"/>
    <property type="project" value="TreeGrafter"/>
</dbReference>
<comment type="subcellular location">
    <subcellularLocation>
        <location evidence="1">Cytoplasm</location>
    </subcellularLocation>
</comment>
<dbReference type="GO" id="GO:0022627">
    <property type="term" value="C:cytosolic small ribosomal subunit"/>
    <property type="evidence" value="ECO:0007669"/>
    <property type="project" value="TreeGrafter"/>
</dbReference>
<feature type="region of interest" description="Disordered" evidence="6">
    <location>
        <begin position="135"/>
        <end position="220"/>
    </location>
</feature>
<evidence type="ECO:0000313" key="9">
    <source>
        <dbReference type="Proteomes" id="UP001454036"/>
    </source>
</evidence>
<keyword evidence="9" id="KW-1185">Reference proteome</keyword>
<organism evidence="8 9">
    <name type="scientific">Lithospermum erythrorhizon</name>
    <name type="common">Purple gromwell</name>
    <name type="synonym">Lithospermum officinale var. erythrorhizon</name>
    <dbReference type="NCBI Taxonomy" id="34254"/>
    <lineage>
        <taxon>Eukaryota</taxon>
        <taxon>Viridiplantae</taxon>
        <taxon>Streptophyta</taxon>
        <taxon>Embryophyta</taxon>
        <taxon>Tracheophyta</taxon>
        <taxon>Spermatophyta</taxon>
        <taxon>Magnoliopsida</taxon>
        <taxon>eudicotyledons</taxon>
        <taxon>Gunneridae</taxon>
        <taxon>Pentapetalae</taxon>
        <taxon>asterids</taxon>
        <taxon>lamiids</taxon>
        <taxon>Boraginales</taxon>
        <taxon>Boraginaceae</taxon>
        <taxon>Boraginoideae</taxon>
        <taxon>Lithospermeae</taxon>
        <taxon>Lithospermum</taxon>
    </lineage>
</organism>
<name>A0AAV3RPF1_LITER</name>
<reference evidence="8 9" key="1">
    <citation type="submission" date="2024-01" db="EMBL/GenBank/DDBJ databases">
        <title>The complete chloroplast genome sequence of Lithospermum erythrorhizon: insights into the phylogenetic relationship among Boraginaceae species and the maternal lineages of purple gromwells.</title>
        <authorList>
            <person name="Okada T."/>
            <person name="Watanabe K."/>
        </authorList>
    </citation>
    <scope>NUCLEOTIDE SEQUENCE [LARGE SCALE GENOMIC DNA]</scope>
</reference>
<evidence type="ECO:0000256" key="5">
    <source>
        <dbReference type="ARBA" id="ARBA00023274"/>
    </source>
</evidence>
<feature type="compositionally biased region" description="Basic and acidic residues" evidence="6">
    <location>
        <begin position="149"/>
        <end position="171"/>
    </location>
</feature>
<keyword evidence="4 8" id="KW-0689">Ribosomal protein</keyword>
<accession>A0AAV3RPF1</accession>
<feature type="compositionally biased region" description="Gly residues" evidence="6">
    <location>
        <begin position="172"/>
        <end position="185"/>
    </location>
</feature>
<proteinExistence type="inferred from homology"/>
<dbReference type="PANTHER" id="PTHR12146">
    <property type="entry name" value="40S RIBOSOMAL PROTEIN S10"/>
    <property type="match status" value="1"/>
</dbReference>
<dbReference type="FunFam" id="1.10.10.10:FF:000025">
    <property type="entry name" value="40S ribosomal protein S10"/>
    <property type="match status" value="1"/>
</dbReference>
<dbReference type="InterPro" id="IPR037447">
    <property type="entry name" value="Ribosomal_eS10"/>
</dbReference>